<name>A0A1H2DVI3_9GAMM</name>
<dbReference type="Proteomes" id="UP000243063">
    <property type="component" value="Chromosome I"/>
</dbReference>
<sequence length="33" mass="3931">MRPLKQLLQQIRRLPHTPPTADSAGEHPNFWMY</sequence>
<evidence type="ECO:0000313" key="3">
    <source>
        <dbReference type="Proteomes" id="UP000243063"/>
    </source>
</evidence>
<evidence type="ECO:0000256" key="1">
    <source>
        <dbReference type="SAM" id="MobiDB-lite"/>
    </source>
</evidence>
<dbReference type="AlphaFoldDB" id="A0A1H2DVI3"/>
<gene>
    <name evidence="2" type="ORF">SAMN05216580_0036</name>
</gene>
<dbReference type="EMBL" id="LT629780">
    <property type="protein sequence ID" value="SDT86843.1"/>
    <property type="molecule type" value="Genomic_DNA"/>
</dbReference>
<keyword evidence="3" id="KW-1185">Reference proteome</keyword>
<organism evidence="2 3">
    <name type="scientific">Geopseudomonas guangdongensis</name>
    <dbReference type="NCBI Taxonomy" id="1245526"/>
    <lineage>
        <taxon>Bacteria</taxon>
        <taxon>Pseudomonadati</taxon>
        <taxon>Pseudomonadota</taxon>
        <taxon>Gammaproteobacteria</taxon>
        <taxon>Pseudomonadales</taxon>
        <taxon>Pseudomonadaceae</taxon>
        <taxon>Geopseudomonas</taxon>
    </lineage>
</organism>
<feature type="region of interest" description="Disordered" evidence="1">
    <location>
        <begin position="13"/>
        <end position="33"/>
    </location>
</feature>
<accession>A0A1H2DVI3</accession>
<evidence type="ECO:0000313" key="2">
    <source>
        <dbReference type="EMBL" id="SDT86843.1"/>
    </source>
</evidence>
<reference evidence="3" key="1">
    <citation type="submission" date="2016-10" db="EMBL/GenBank/DDBJ databases">
        <authorList>
            <person name="Varghese N."/>
            <person name="Submissions S."/>
        </authorList>
    </citation>
    <scope>NUCLEOTIDE SEQUENCE [LARGE SCALE GENOMIC DNA]</scope>
    <source>
        <strain evidence="3">CCTCC 2012022</strain>
    </source>
</reference>
<protein>
    <submittedName>
        <fullName evidence="2">Uncharacterized protein</fullName>
    </submittedName>
</protein>
<proteinExistence type="predicted"/>